<keyword evidence="3" id="KW-0175">Coiled coil</keyword>
<feature type="compositionally biased region" description="Basic and acidic residues" evidence="4">
    <location>
        <begin position="823"/>
        <end position="836"/>
    </location>
</feature>
<dbReference type="InterPro" id="IPR004148">
    <property type="entry name" value="BAR_dom"/>
</dbReference>
<dbReference type="EMBL" id="CAJVCH010571562">
    <property type="protein sequence ID" value="CAG7837854.1"/>
    <property type="molecule type" value="Genomic_DNA"/>
</dbReference>
<accession>A0A8J2PY66</accession>
<feature type="compositionally biased region" description="Low complexity" evidence="4">
    <location>
        <begin position="540"/>
        <end position="551"/>
    </location>
</feature>
<dbReference type="CDD" id="cd07595">
    <property type="entry name" value="BAR_RhoGAP_Rich-like"/>
    <property type="match status" value="1"/>
</dbReference>
<feature type="compositionally biased region" description="Polar residues" evidence="4">
    <location>
        <begin position="564"/>
        <end position="574"/>
    </location>
</feature>
<keyword evidence="2" id="KW-0597">Phosphoprotein</keyword>
<evidence type="ECO:0000256" key="3">
    <source>
        <dbReference type="SAM" id="Coils"/>
    </source>
</evidence>
<dbReference type="GO" id="GO:0005096">
    <property type="term" value="F:GTPase activator activity"/>
    <property type="evidence" value="ECO:0007669"/>
    <property type="project" value="UniProtKB-KW"/>
</dbReference>
<dbReference type="AlphaFoldDB" id="A0A8J2PY66"/>
<dbReference type="PANTHER" id="PTHR14130">
    <property type="entry name" value="3BP-1 RELATED RHOGAP"/>
    <property type="match status" value="1"/>
</dbReference>
<feature type="compositionally biased region" description="Basic and acidic residues" evidence="4">
    <location>
        <begin position="743"/>
        <end position="757"/>
    </location>
</feature>
<organism evidence="6 7">
    <name type="scientific">Allacma fusca</name>
    <dbReference type="NCBI Taxonomy" id="39272"/>
    <lineage>
        <taxon>Eukaryota</taxon>
        <taxon>Metazoa</taxon>
        <taxon>Ecdysozoa</taxon>
        <taxon>Arthropoda</taxon>
        <taxon>Hexapoda</taxon>
        <taxon>Collembola</taxon>
        <taxon>Symphypleona</taxon>
        <taxon>Sminthuridae</taxon>
        <taxon>Allacma</taxon>
    </lineage>
</organism>
<dbReference type="Pfam" id="PF00620">
    <property type="entry name" value="RhoGAP"/>
    <property type="match status" value="1"/>
</dbReference>
<evidence type="ECO:0000256" key="2">
    <source>
        <dbReference type="ARBA" id="ARBA00022553"/>
    </source>
</evidence>
<dbReference type="GO" id="GO:0032956">
    <property type="term" value="P:regulation of actin cytoskeleton organization"/>
    <property type="evidence" value="ECO:0007669"/>
    <property type="project" value="TreeGrafter"/>
</dbReference>
<feature type="domain" description="BAR" evidence="5">
    <location>
        <begin position="2"/>
        <end position="246"/>
    </location>
</feature>
<dbReference type="GO" id="GO:0035020">
    <property type="term" value="P:regulation of Rac protein signal transduction"/>
    <property type="evidence" value="ECO:0007669"/>
    <property type="project" value="TreeGrafter"/>
</dbReference>
<dbReference type="OrthoDB" id="19923at2759"/>
<keyword evidence="1" id="KW-0343">GTPase activation</keyword>
<feature type="region of interest" description="Disordered" evidence="4">
    <location>
        <begin position="376"/>
        <end position="656"/>
    </location>
</feature>
<proteinExistence type="predicted"/>
<feature type="compositionally biased region" description="Low complexity" evidence="4">
    <location>
        <begin position="431"/>
        <end position="453"/>
    </location>
</feature>
<dbReference type="GO" id="GO:0005737">
    <property type="term" value="C:cytoplasm"/>
    <property type="evidence" value="ECO:0007669"/>
    <property type="project" value="InterPro"/>
</dbReference>
<feature type="region of interest" description="Disordered" evidence="4">
    <location>
        <begin position="721"/>
        <end position="869"/>
    </location>
</feature>
<protein>
    <recommendedName>
        <fullName evidence="5">BAR domain-containing protein</fullName>
    </recommendedName>
</protein>
<feature type="compositionally biased region" description="Low complexity" evidence="4">
    <location>
        <begin position="609"/>
        <end position="619"/>
    </location>
</feature>
<dbReference type="InterPro" id="IPR047165">
    <property type="entry name" value="RHG17/44/SH3BP1-like"/>
</dbReference>
<feature type="coiled-coil region" evidence="3">
    <location>
        <begin position="143"/>
        <end position="200"/>
    </location>
</feature>
<evidence type="ECO:0000313" key="7">
    <source>
        <dbReference type="Proteomes" id="UP000708208"/>
    </source>
</evidence>
<comment type="caution">
    <text evidence="6">The sequence shown here is derived from an EMBL/GenBank/DDBJ whole genome shotgun (WGS) entry which is preliminary data.</text>
</comment>
<feature type="compositionally biased region" description="Pro residues" evidence="4">
    <location>
        <begin position="839"/>
        <end position="858"/>
    </location>
</feature>
<sequence>MKQFSKIKNLADKAFIRPDRTEVLSEDLLAAEKRIELIKKICDNTAKKVAGGLLGSSKDGQQGKDVEKRIRKTPQYALGHDMNEHGDEMSEMSDFNSVLALVLKGAGEIEMKVATDLVTHEMQVESDILFKLQTLIETDLHNISKTKKTLNKLASDMDSARAKLAQTNRHSMSAGVSGKIDNIKDDFEDTQQKVEQCRDNLSAEMYQLISRESEISQYILNYLQLQRDYHRTAHKVFDDLLPNVESILATSFNKPVYGTSLEEHLQGINRPIAYPIELCVCGLYLNGLEEEGLFRIAGSASKVKKLKAAFDARLLDLDSLRQKFSDAHVIANALKCYLQIEFFQTYPRPVEEHSGGVPNGNDDGGFHQHNENEGLLASAKRSQSSSSLEDHISPPPGSPKPVMPRKNKPAPVPPALVKPGSGTTNQNKPESLSPKQSFSSDSSSTSETTPKKGPGTKRDGGHWIPPSPSQTRNHKHSGSSSVTSGVVTSTESPTTVVMKVTPPKPPQPQFYPAKDCENKSSFGDGSSKQIYSSTLRHKSSFNSGSGAAEGAAQGGGAPGVTGSNISSVQYSNSLPRRFHTDNSYKNQRAPRPPSIYATIPTVPSTHTITTSEPTSQPSTESKEQSTKSQILHPPVVTPQAVHPSEGISSAAANVPVPETRYNNKKLNCTQPGTSDGNQQETAHVGSIGFEHLEMEVRVAEVTEKRNSFSKCEDLSIIGLLPGQGESAKPVPAPRSSLLLQYKSSKEKEGVPTDKERPTLMAKPRDRTKKSQAILAGTNQDNIHAIQGTGDASNSPPDATAPIHTQQNIGLRVSVETEDSGNPDDLHSRNEAMKDKNMLPPSPKAPNRPPRPHPPPPPKLKSEISGCRCN</sequence>
<dbReference type="Proteomes" id="UP000708208">
    <property type="component" value="Unassembled WGS sequence"/>
</dbReference>
<evidence type="ECO:0000256" key="1">
    <source>
        <dbReference type="ARBA" id="ARBA00022468"/>
    </source>
</evidence>
<feature type="compositionally biased region" description="Pro residues" evidence="4">
    <location>
        <begin position="393"/>
        <end position="402"/>
    </location>
</feature>
<feature type="compositionally biased region" description="Polar residues" evidence="4">
    <location>
        <begin position="421"/>
        <end position="430"/>
    </location>
</feature>
<feature type="compositionally biased region" description="Low complexity" evidence="4">
    <location>
        <begin position="376"/>
        <end position="387"/>
    </location>
</feature>
<dbReference type="PANTHER" id="PTHR14130:SF14">
    <property type="entry name" value="RHO GTPASE-ACTIVATING PROTEIN 92B"/>
    <property type="match status" value="1"/>
</dbReference>
<evidence type="ECO:0000259" key="5">
    <source>
        <dbReference type="SMART" id="SM00721"/>
    </source>
</evidence>
<dbReference type="InterPro" id="IPR000198">
    <property type="entry name" value="RhoGAP_dom"/>
</dbReference>
<dbReference type="SMART" id="SM00721">
    <property type="entry name" value="BAR"/>
    <property type="match status" value="1"/>
</dbReference>
<name>A0A8J2PY66_9HEXA</name>
<keyword evidence="7" id="KW-1185">Reference proteome</keyword>
<dbReference type="GO" id="GO:0007165">
    <property type="term" value="P:signal transduction"/>
    <property type="evidence" value="ECO:0007669"/>
    <property type="project" value="InterPro"/>
</dbReference>
<feature type="region of interest" description="Disordered" evidence="4">
    <location>
        <begin position="351"/>
        <end position="370"/>
    </location>
</feature>
<evidence type="ECO:0000256" key="4">
    <source>
        <dbReference type="SAM" id="MobiDB-lite"/>
    </source>
</evidence>
<dbReference type="Pfam" id="PF03114">
    <property type="entry name" value="BAR"/>
    <property type="match status" value="1"/>
</dbReference>
<gene>
    <name evidence="6" type="ORF">AFUS01_LOCUS46898</name>
</gene>
<feature type="compositionally biased region" description="Polar residues" evidence="4">
    <location>
        <begin position="519"/>
        <end position="534"/>
    </location>
</feature>
<feature type="compositionally biased region" description="Polar residues" evidence="4">
    <location>
        <begin position="789"/>
        <end position="808"/>
    </location>
</feature>
<feature type="compositionally biased region" description="Low complexity" evidence="4">
    <location>
        <begin position="478"/>
        <end position="501"/>
    </location>
</feature>
<reference evidence="6" key="1">
    <citation type="submission" date="2021-06" db="EMBL/GenBank/DDBJ databases">
        <authorList>
            <person name="Hodson N. C."/>
            <person name="Mongue J. A."/>
            <person name="Jaron S. K."/>
        </authorList>
    </citation>
    <scope>NUCLEOTIDE SEQUENCE</scope>
</reference>
<evidence type="ECO:0000313" key="6">
    <source>
        <dbReference type="EMBL" id="CAG7837854.1"/>
    </source>
</evidence>